<evidence type="ECO:0000313" key="4">
    <source>
        <dbReference type="Proteomes" id="UP000007129"/>
    </source>
</evidence>
<dbReference type="PROSITE" id="PS00108">
    <property type="entry name" value="PROTEIN_KINASE_ST"/>
    <property type="match status" value="1"/>
</dbReference>
<proteinExistence type="predicted"/>
<dbReference type="Proteomes" id="UP000007129">
    <property type="component" value="Unassembled WGS sequence"/>
</dbReference>
<feature type="compositionally biased region" description="Low complexity" evidence="1">
    <location>
        <begin position="115"/>
        <end position="130"/>
    </location>
</feature>
<accession>K2SGB7</accession>
<evidence type="ECO:0000259" key="2">
    <source>
        <dbReference type="PROSITE" id="PS50011"/>
    </source>
</evidence>
<evidence type="ECO:0000256" key="1">
    <source>
        <dbReference type="SAM" id="MobiDB-lite"/>
    </source>
</evidence>
<dbReference type="Gene3D" id="1.10.510.10">
    <property type="entry name" value="Transferase(Phosphotransferase) domain 1"/>
    <property type="match status" value="1"/>
</dbReference>
<comment type="caution">
    <text evidence="3">The sequence shown here is derived from an EMBL/GenBank/DDBJ whole genome shotgun (WGS) entry which is preliminary data.</text>
</comment>
<dbReference type="HOGENOM" id="CLU_291034_0_0_1"/>
<dbReference type="InterPro" id="IPR011009">
    <property type="entry name" value="Kinase-like_dom_sf"/>
</dbReference>
<evidence type="ECO:0000313" key="3">
    <source>
        <dbReference type="EMBL" id="EKG21479.1"/>
    </source>
</evidence>
<dbReference type="InterPro" id="IPR000719">
    <property type="entry name" value="Prot_kinase_dom"/>
</dbReference>
<dbReference type="AlphaFoldDB" id="K2SGB7"/>
<name>K2SGB7_MACPH</name>
<dbReference type="PROSITE" id="PS50011">
    <property type="entry name" value="PROTEIN_KINASE_DOM"/>
    <property type="match status" value="1"/>
</dbReference>
<dbReference type="InterPro" id="IPR008271">
    <property type="entry name" value="Ser/Thr_kinase_AS"/>
</dbReference>
<feature type="compositionally biased region" description="Acidic residues" evidence="1">
    <location>
        <begin position="562"/>
        <end position="575"/>
    </location>
</feature>
<dbReference type="PANTHER" id="PTHR35391">
    <property type="entry name" value="C2H2-TYPE DOMAIN-CONTAINING PROTEIN-RELATED"/>
    <property type="match status" value="1"/>
</dbReference>
<feature type="domain" description="Protein kinase" evidence="2">
    <location>
        <begin position="734"/>
        <end position="1013"/>
    </location>
</feature>
<dbReference type="eggNOG" id="KOG0198">
    <property type="taxonomic scope" value="Eukaryota"/>
</dbReference>
<protein>
    <recommendedName>
        <fullName evidence="2">Protein kinase domain-containing protein</fullName>
    </recommendedName>
</protein>
<reference evidence="3 4" key="1">
    <citation type="journal article" date="2012" name="BMC Genomics">
        <title>Tools to kill: Genome of one of the most destructive plant pathogenic fungi Macrophomina phaseolina.</title>
        <authorList>
            <person name="Islam M.S."/>
            <person name="Haque M.S."/>
            <person name="Islam M.M."/>
            <person name="Emdad E.M."/>
            <person name="Halim A."/>
            <person name="Hossen Q.M.M."/>
            <person name="Hossain M.Z."/>
            <person name="Ahmed B."/>
            <person name="Rahim S."/>
            <person name="Rahman M.S."/>
            <person name="Alam M.M."/>
            <person name="Hou S."/>
            <person name="Wan X."/>
            <person name="Saito J.A."/>
            <person name="Alam M."/>
        </authorList>
    </citation>
    <scope>NUCLEOTIDE SEQUENCE [LARGE SCALE GENOMIC DNA]</scope>
    <source>
        <strain evidence="3 4">MS6</strain>
    </source>
</reference>
<dbReference type="VEuPathDB" id="FungiDB:MPH_01200"/>
<gene>
    <name evidence="3" type="ORF">MPH_01200</name>
</gene>
<sequence length="1050" mass="117768">MSSTIDEAARACAEEFLRCVTSAKIRGDTNQIPPGIVNNGAQRALNDELGRFKVWAGNLGVFAWGHSSADWRLRHEPDIIEIIVKLLRRLQSNLKSVSKLDDQPDILDDLRSSDLDSSYSSDSSLGISDDVGSEDDAQEHRGEAPRQGRFLSNINETITHLYKITTVIKKPRSAKEYDRIIAWSRKDGAHVEDQLQDLNSHLKWLFGRKYPRLQRLPAVENRIIQSVLLKRKMFLYRASHRTKLARGTHEIFHPVQSTPTLQDTVKPKLKSDKTFEEIPSTGRKGKGKAVTFVDTEASSVNRKGISNYAKSRILPAISPSMKASLDNLDVPSAPRPEQGAMEAFCVYCNSPLACELLERGNATRWKYHVLEDVEPYICLFQDCNTSLQCYKTKGEWIDHMAWQHTITWPCQVLGHDDQLFRSPEDLRHHILACHSSEIPFEQIPFVLEKCAKPAPDVFVALAAHFHNEPTEELSACPFCDESETRIGTVEPEEIVYLPDQSYKFVRDHIASHLESIALLSLPERDDLDATVSHAHALSKGYPAGEDSRSTLSSMSSPHAAESEVDEQAADLEDNIPPDCPRILPYADMALATYNQVYDEMIESEIDSILDQYPLGQESESSSSPTPRAECRLRESEIQRIALLLKGSHEGWSRVPRTYIVLRKIGRLDMLNDFIGHHFDDYWLPIGKELLPTNLEISFRTAFFQAQQIILTNSLDLEEEAGQHWHLPSEHHLPFETLGPIAHDSIGVYHRVRGHTSQNEYLRRVILRRASRRPTFPWQFFHAETSALKQLQHRHVEQLIGSYTVPQSVGTILAPVWSIDMAHHLQETSARPLESKSRAASIAALRSHLGCLAAVLCYLHDQGVSHQDIKPSNIVLPSGGLVLKDFSVSKQLRPDSEDTEEGPYTAMRSRYCAPEALARDPRNSSQDIWSMGCVFLEMVTVLKGLAVSDLTSFFEKNGTGSKSYNENPEAVELFMAVLSGSGSKSDDKPLVAIRRMLQADRRARPRMTEIYTFLTTTTAGEVDPTFCGSCCLGNQVPGSSETVIQAATVGP</sequence>
<dbReference type="OrthoDB" id="4062651at2759"/>
<dbReference type="STRING" id="1126212.K2SGB7"/>
<feature type="region of interest" description="Disordered" evidence="1">
    <location>
        <begin position="114"/>
        <end position="149"/>
    </location>
</feature>
<dbReference type="Pfam" id="PF00069">
    <property type="entry name" value="Pkinase"/>
    <property type="match status" value="1"/>
</dbReference>
<dbReference type="CDD" id="cd00180">
    <property type="entry name" value="PKc"/>
    <property type="match status" value="1"/>
</dbReference>
<dbReference type="SUPFAM" id="SSF56112">
    <property type="entry name" value="Protein kinase-like (PK-like)"/>
    <property type="match status" value="1"/>
</dbReference>
<dbReference type="GO" id="GO:0004672">
    <property type="term" value="F:protein kinase activity"/>
    <property type="evidence" value="ECO:0007669"/>
    <property type="project" value="InterPro"/>
</dbReference>
<dbReference type="GO" id="GO:0005524">
    <property type="term" value="F:ATP binding"/>
    <property type="evidence" value="ECO:0007669"/>
    <property type="project" value="InterPro"/>
</dbReference>
<dbReference type="PANTHER" id="PTHR35391:SF7">
    <property type="entry name" value="C2H2-TYPE DOMAIN-CONTAINING PROTEIN"/>
    <property type="match status" value="1"/>
</dbReference>
<dbReference type="SMART" id="SM00220">
    <property type="entry name" value="S_TKc"/>
    <property type="match status" value="1"/>
</dbReference>
<dbReference type="EMBL" id="AHHD01000049">
    <property type="protein sequence ID" value="EKG21479.1"/>
    <property type="molecule type" value="Genomic_DNA"/>
</dbReference>
<dbReference type="InParanoid" id="K2SGB7"/>
<organism evidence="3 4">
    <name type="scientific">Macrophomina phaseolina (strain MS6)</name>
    <name type="common">Charcoal rot fungus</name>
    <dbReference type="NCBI Taxonomy" id="1126212"/>
    <lineage>
        <taxon>Eukaryota</taxon>
        <taxon>Fungi</taxon>
        <taxon>Dikarya</taxon>
        <taxon>Ascomycota</taxon>
        <taxon>Pezizomycotina</taxon>
        <taxon>Dothideomycetes</taxon>
        <taxon>Dothideomycetes incertae sedis</taxon>
        <taxon>Botryosphaeriales</taxon>
        <taxon>Botryosphaeriaceae</taxon>
        <taxon>Macrophomina</taxon>
    </lineage>
</organism>
<feature type="region of interest" description="Disordered" evidence="1">
    <location>
        <begin position="538"/>
        <end position="575"/>
    </location>
</feature>